<dbReference type="Pfam" id="PF00440">
    <property type="entry name" value="TetR_N"/>
    <property type="match status" value="1"/>
</dbReference>
<feature type="DNA-binding region" description="H-T-H motif" evidence="2">
    <location>
        <begin position="35"/>
        <end position="54"/>
    </location>
</feature>
<reference evidence="4" key="2">
    <citation type="submission" date="2023-01" db="EMBL/GenBank/DDBJ databases">
        <authorList>
            <person name="Sun Q."/>
            <person name="Evtushenko L."/>
        </authorList>
    </citation>
    <scope>NUCLEOTIDE SEQUENCE</scope>
    <source>
        <strain evidence="4">VKM Ac-1321</strain>
    </source>
</reference>
<protein>
    <submittedName>
        <fullName evidence="4">TetR family transcriptional regulator</fullName>
    </submittedName>
</protein>
<dbReference type="PANTHER" id="PTHR30055:SF226">
    <property type="entry name" value="HTH-TYPE TRANSCRIPTIONAL REGULATOR PKSA"/>
    <property type="match status" value="1"/>
</dbReference>
<dbReference type="AlphaFoldDB" id="A0A9W6KNU2"/>
<accession>A0A9W6KNU2</accession>
<name>A0A9W6KNU2_9ACTN</name>
<feature type="domain" description="HTH tetR-type" evidence="3">
    <location>
        <begin position="12"/>
        <end position="72"/>
    </location>
</feature>
<comment type="caution">
    <text evidence="4">The sequence shown here is derived from an EMBL/GenBank/DDBJ whole genome shotgun (WGS) entry which is preliminary data.</text>
</comment>
<dbReference type="GO" id="GO:0000976">
    <property type="term" value="F:transcription cis-regulatory region binding"/>
    <property type="evidence" value="ECO:0007669"/>
    <property type="project" value="TreeGrafter"/>
</dbReference>
<evidence type="ECO:0000256" key="1">
    <source>
        <dbReference type="ARBA" id="ARBA00023125"/>
    </source>
</evidence>
<evidence type="ECO:0000313" key="5">
    <source>
        <dbReference type="Proteomes" id="UP001143480"/>
    </source>
</evidence>
<dbReference type="PROSITE" id="PS50977">
    <property type="entry name" value="HTH_TETR_2"/>
    <property type="match status" value="1"/>
</dbReference>
<gene>
    <name evidence="4" type="ORF">GCM10017581_072230</name>
</gene>
<dbReference type="InterPro" id="IPR001647">
    <property type="entry name" value="HTH_TetR"/>
</dbReference>
<dbReference type="GO" id="GO:0003700">
    <property type="term" value="F:DNA-binding transcription factor activity"/>
    <property type="evidence" value="ECO:0007669"/>
    <property type="project" value="TreeGrafter"/>
</dbReference>
<evidence type="ECO:0000256" key="2">
    <source>
        <dbReference type="PROSITE-ProRule" id="PRU00335"/>
    </source>
</evidence>
<evidence type="ECO:0000313" key="4">
    <source>
        <dbReference type="EMBL" id="GLL05476.1"/>
    </source>
</evidence>
<evidence type="ECO:0000259" key="3">
    <source>
        <dbReference type="PROSITE" id="PS50977"/>
    </source>
</evidence>
<dbReference type="PRINTS" id="PR00455">
    <property type="entry name" value="HTHTETR"/>
</dbReference>
<proteinExistence type="predicted"/>
<dbReference type="PANTHER" id="PTHR30055">
    <property type="entry name" value="HTH-TYPE TRANSCRIPTIONAL REGULATOR RUTR"/>
    <property type="match status" value="1"/>
</dbReference>
<dbReference type="RefSeq" id="WP_261965063.1">
    <property type="nucleotide sequence ID" value="NZ_BAAAXA010000001.1"/>
</dbReference>
<dbReference type="EMBL" id="BSFP01000058">
    <property type="protein sequence ID" value="GLL05476.1"/>
    <property type="molecule type" value="Genomic_DNA"/>
</dbReference>
<dbReference type="InterPro" id="IPR009057">
    <property type="entry name" value="Homeodomain-like_sf"/>
</dbReference>
<keyword evidence="5" id="KW-1185">Reference proteome</keyword>
<keyword evidence="1 2" id="KW-0238">DNA-binding</keyword>
<dbReference type="SUPFAM" id="SSF46689">
    <property type="entry name" value="Homeodomain-like"/>
    <property type="match status" value="1"/>
</dbReference>
<dbReference type="Proteomes" id="UP001143480">
    <property type="component" value="Unassembled WGS sequence"/>
</dbReference>
<sequence length="206" mass="22870">MVTDNQRSARARQTRRRVLEAAGAAFQELGYANTTIRTVALRAAVSPETIYKAFRNKATLLKDFYDLTVAGDDNAVPISDRPEARAVRDATTPTSAANAYARLARIISSRTGPLLRIVYGASGTADDLRDFVRRTDEERLVGTTMVVQHWHSQGWLQPTLGSARARDILWTLNAPSVYLAMQDRGWSDDDYEAWLAELLPATLLTT</sequence>
<reference evidence="4" key="1">
    <citation type="journal article" date="2014" name="Int. J. Syst. Evol. Microbiol.">
        <title>Complete genome sequence of Corynebacterium casei LMG S-19264T (=DSM 44701T), isolated from a smear-ripened cheese.</title>
        <authorList>
            <consortium name="US DOE Joint Genome Institute (JGI-PGF)"/>
            <person name="Walter F."/>
            <person name="Albersmeier A."/>
            <person name="Kalinowski J."/>
            <person name="Ruckert C."/>
        </authorList>
    </citation>
    <scope>NUCLEOTIDE SEQUENCE</scope>
    <source>
        <strain evidence="4">VKM Ac-1321</strain>
    </source>
</reference>
<organism evidence="4 5">
    <name type="scientific">Dactylosporangium matsuzakiense</name>
    <dbReference type="NCBI Taxonomy" id="53360"/>
    <lineage>
        <taxon>Bacteria</taxon>
        <taxon>Bacillati</taxon>
        <taxon>Actinomycetota</taxon>
        <taxon>Actinomycetes</taxon>
        <taxon>Micromonosporales</taxon>
        <taxon>Micromonosporaceae</taxon>
        <taxon>Dactylosporangium</taxon>
    </lineage>
</organism>
<dbReference type="Gene3D" id="1.10.357.10">
    <property type="entry name" value="Tetracycline Repressor, domain 2"/>
    <property type="match status" value="1"/>
</dbReference>
<dbReference type="InterPro" id="IPR050109">
    <property type="entry name" value="HTH-type_TetR-like_transc_reg"/>
</dbReference>